<dbReference type="Pfam" id="PF13181">
    <property type="entry name" value="TPR_8"/>
    <property type="match status" value="1"/>
</dbReference>
<dbReference type="InterPro" id="IPR051685">
    <property type="entry name" value="Ycf3/AcsC/BcsC/TPR_MFPF"/>
</dbReference>
<evidence type="ECO:0000256" key="5">
    <source>
        <dbReference type="SAM" id="Phobius"/>
    </source>
</evidence>
<proteinExistence type="predicted"/>
<dbReference type="PROSITE" id="PS50005">
    <property type="entry name" value="TPR"/>
    <property type="match status" value="1"/>
</dbReference>
<evidence type="ECO:0000313" key="7">
    <source>
        <dbReference type="Proteomes" id="UP000178943"/>
    </source>
</evidence>
<dbReference type="InterPro" id="IPR011990">
    <property type="entry name" value="TPR-like_helical_dom_sf"/>
</dbReference>
<dbReference type="InterPro" id="IPR019734">
    <property type="entry name" value="TPR_rpt"/>
</dbReference>
<feature type="compositionally biased region" description="Low complexity" evidence="4">
    <location>
        <begin position="39"/>
        <end position="51"/>
    </location>
</feature>
<feature type="region of interest" description="Disordered" evidence="4">
    <location>
        <begin position="38"/>
        <end position="70"/>
    </location>
</feature>
<dbReference type="Gene3D" id="1.25.40.10">
    <property type="entry name" value="Tetratricopeptide repeat domain"/>
    <property type="match status" value="1"/>
</dbReference>
<dbReference type="SMART" id="SM00028">
    <property type="entry name" value="TPR"/>
    <property type="match status" value="3"/>
</dbReference>
<dbReference type="PANTHER" id="PTHR44943">
    <property type="entry name" value="CELLULOSE SYNTHASE OPERON PROTEIN C"/>
    <property type="match status" value="1"/>
</dbReference>
<comment type="caution">
    <text evidence="6">The sequence shown here is derived from an EMBL/GenBank/DDBJ whole genome shotgun (WGS) entry which is preliminary data.</text>
</comment>
<feature type="repeat" description="TPR" evidence="3">
    <location>
        <begin position="90"/>
        <end position="123"/>
    </location>
</feature>
<dbReference type="AlphaFoldDB" id="A0A1F5VJR3"/>
<name>A0A1F5VJR3_9BACT</name>
<dbReference type="Pfam" id="PF13374">
    <property type="entry name" value="TPR_10"/>
    <property type="match status" value="1"/>
</dbReference>
<sequence>MKKETIIFSIASFLFGFVLGMVIMNASQKQTPRIVQNVPQTPQTSSQPPMQNKDSNDNVSLPPGHPDISKDYQTEIDQLKQSLQKSPDDVKTMTELARLYTQTRKFDEALPLYEAIISLDATNIDALNGAANIYRINDNIEKAKILYEKVISIHQYDSTALLGLGWITLHVENNPEKTIETWQLLLKHNPDFPYKDLLQQEIDNLKTKK</sequence>
<keyword evidence="5" id="KW-0812">Transmembrane</keyword>
<dbReference type="Proteomes" id="UP000178943">
    <property type="component" value="Unassembled WGS sequence"/>
</dbReference>
<organism evidence="6 7">
    <name type="scientific">Candidatus Fischerbacteria bacterium RBG_13_37_8</name>
    <dbReference type="NCBI Taxonomy" id="1817863"/>
    <lineage>
        <taxon>Bacteria</taxon>
        <taxon>Candidatus Fischeribacteriota</taxon>
    </lineage>
</organism>
<feature type="transmembrane region" description="Helical" evidence="5">
    <location>
        <begin position="6"/>
        <end position="24"/>
    </location>
</feature>
<evidence type="ECO:0000256" key="3">
    <source>
        <dbReference type="PROSITE-ProRule" id="PRU00339"/>
    </source>
</evidence>
<dbReference type="SUPFAM" id="SSF48452">
    <property type="entry name" value="TPR-like"/>
    <property type="match status" value="1"/>
</dbReference>
<evidence type="ECO:0000256" key="2">
    <source>
        <dbReference type="ARBA" id="ARBA00022803"/>
    </source>
</evidence>
<keyword evidence="5" id="KW-0472">Membrane</keyword>
<keyword evidence="1" id="KW-0677">Repeat</keyword>
<reference evidence="6 7" key="1">
    <citation type="journal article" date="2016" name="Nat. Commun.">
        <title>Thousands of microbial genomes shed light on interconnected biogeochemical processes in an aquifer system.</title>
        <authorList>
            <person name="Anantharaman K."/>
            <person name="Brown C.T."/>
            <person name="Hug L.A."/>
            <person name="Sharon I."/>
            <person name="Castelle C.J."/>
            <person name="Probst A.J."/>
            <person name="Thomas B.C."/>
            <person name="Singh A."/>
            <person name="Wilkins M.J."/>
            <person name="Karaoz U."/>
            <person name="Brodie E.L."/>
            <person name="Williams K.H."/>
            <person name="Hubbard S.S."/>
            <person name="Banfield J.F."/>
        </authorList>
    </citation>
    <scope>NUCLEOTIDE SEQUENCE [LARGE SCALE GENOMIC DNA]</scope>
</reference>
<protein>
    <submittedName>
        <fullName evidence="6">Uncharacterized protein</fullName>
    </submittedName>
</protein>
<keyword evidence="2 3" id="KW-0802">TPR repeat</keyword>
<evidence type="ECO:0000313" key="6">
    <source>
        <dbReference type="EMBL" id="OGF63570.1"/>
    </source>
</evidence>
<accession>A0A1F5VJR3</accession>
<evidence type="ECO:0000256" key="4">
    <source>
        <dbReference type="SAM" id="MobiDB-lite"/>
    </source>
</evidence>
<dbReference type="PANTHER" id="PTHR44943:SF8">
    <property type="entry name" value="TPR REPEAT-CONTAINING PROTEIN MJ0263"/>
    <property type="match status" value="1"/>
</dbReference>
<keyword evidence="5" id="KW-1133">Transmembrane helix</keyword>
<gene>
    <name evidence="6" type="ORF">A2Y62_22200</name>
</gene>
<evidence type="ECO:0000256" key="1">
    <source>
        <dbReference type="ARBA" id="ARBA00022737"/>
    </source>
</evidence>
<dbReference type="STRING" id="1817863.A2Y62_22200"/>
<dbReference type="EMBL" id="MFGW01000162">
    <property type="protein sequence ID" value="OGF63570.1"/>
    <property type="molecule type" value="Genomic_DNA"/>
</dbReference>